<feature type="domain" description="ABM" evidence="1">
    <location>
        <begin position="3"/>
        <end position="96"/>
    </location>
</feature>
<keyword evidence="2" id="KW-0560">Oxidoreductase</keyword>
<dbReference type="RefSeq" id="WP_037447888.1">
    <property type="nucleotide sequence ID" value="NZ_JFHR01000006.1"/>
</dbReference>
<dbReference type="eggNOG" id="COG1359">
    <property type="taxonomic scope" value="Bacteria"/>
</dbReference>
<evidence type="ECO:0000313" key="2">
    <source>
        <dbReference type="EMBL" id="KEQ54963.1"/>
    </source>
</evidence>
<gene>
    <name evidence="2" type="ORF">BV95_00880</name>
</gene>
<evidence type="ECO:0000313" key="3">
    <source>
        <dbReference type="Proteomes" id="UP000028411"/>
    </source>
</evidence>
<dbReference type="Pfam" id="PF03992">
    <property type="entry name" value="ABM"/>
    <property type="match status" value="1"/>
</dbReference>
<comment type="caution">
    <text evidence="2">The sequence shown here is derived from an EMBL/GenBank/DDBJ whole genome shotgun (WGS) entry which is preliminary data.</text>
</comment>
<dbReference type="EMBL" id="JFHR01000006">
    <property type="protein sequence ID" value="KEQ54963.1"/>
    <property type="molecule type" value="Genomic_DNA"/>
</dbReference>
<reference evidence="2 3" key="1">
    <citation type="submission" date="2014-02" db="EMBL/GenBank/DDBJ databases">
        <title>Whole genome sequence of Sphingobium chlorophenolicum NBRC 16172.</title>
        <authorList>
            <person name="Gan H.M."/>
            <person name="Gan H.Y."/>
            <person name="Chew T.H."/>
            <person name="Savka M.A."/>
        </authorList>
    </citation>
    <scope>NUCLEOTIDE SEQUENCE [LARGE SCALE GENOMIC DNA]</scope>
    <source>
        <strain evidence="2 3">NBRC 16172</strain>
    </source>
</reference>
<name>A0A081RIE0_SPHCR</name>
<dbReference type="InterPro" id="IPR011008">
    <property type="entry name" value="Dimeric_a/b-barrel"/>
</dbReference>
<dbReference type="PROSITE" id="PS51725">
    <property type="entry name" value="ABM"/>
    <property type="match status" value="1"/>
</dbReference>
<accession>A0A081RIE0</accession>
<protein>
    <submittedName>
        <fullName evidence="2">Antibiotic biosynthesis monooxygenase</fullName>
    </submittedName>
</protein>
<evidence type="ECO:0000259" key="1">
    <source>
        <dbReference type="PROSITE" id="PS51725"/>
    </source>
</evidence>
<keyword evidence="2" id="KW-0503">Monooxygenase</keyword>
<proteinExistence type="predicted"/>
<dbReference type="GO" id="GO:0004497">
    <property type="term" value="F:monooxygenase activity"/>
    <property type="evidence" value="ECO:0007669"/>
    <property type="project" value="UniProtKB-KW"/>
</dbReference>
<dbReference type="AlphaFoldDB" id="A0A081RIE0"/>
<dbReference type="OrthoDB" id="287932at2"/>
<dbReference type="Proteomes" id="UP000028411">
    <property type="component" value="Unassembled WGS sequence"/>
</dbReference>
<organism evidence="2 3">
    <name type="scientific">Sphingobium chlorophenolicum</name>
    <dbReference type="NCBI Taxonomy" id="46429"/>
    <lineage>
        <taxon>Bacteria</taxon>
        <taxon>Pseudomonadati</taxon>
        <taxon>Pseudomonadota</taxon>
        <taxon>Alphaproteobacteria</taxon>
        <taxon>Sphingomonadales</taxon>
        <taxon>Sphingomonadaceae</taxon>
        <taxon>Sphingobium</taxon>
    </lineage>
</organism>
<dbReference type="InterPro" id="IPR007138">
    <property type="entry name" value="ABM_dom"/>
</dbReference>
<sequence>MTVARHYIMHAKEGMDAALETALRTLADAVRPVPGCEGVELLRDIGNERRFVLIEQWVDIDAHKAAAGSLDKGVLAPMMAALDGPPDGIYLDYLIR</sequence>
<dbReference type="PATRIC" id="fig|46429.4.peg.847"/>
<dbReference type="SUPFAM" id="SSF54909">
    <property type="entry name" value="Dimeric alpha+beta barrel"/>
    <property type="match status" value="1"/>
</dbReference>
<dbReference type="Gene3D" id="3.30.70.100">
    <property type="match status" value="1"/>
</dbReference>